<evidence type="ECO:0000256" key="1">
    <source>
        <dbReference type="SAM" id="MobiDB-lite"/>
    </source>
</evidence>
<proteinExistence type="predicted"/>
<comment type="caution">
    <text evidence="2">The sequence shown here is derived from an EMBL/GenBank/DDBJ whole genome shotgun (WGS) entry which is preliminary data.</text>
</comment>
<name>A0AAD4QVF3_9BILA</name>
<sequence length="165" mass="18010">MCSSLHPAHSSSQEGRVTISMSLFPVHLTIEDMPVGGYGLAENSPQQHPLPRGGSAQLLYPFPHVLFHQVLSRRRRALTCESPSFPVRHPKTGPEGPRKIGPPRESATLRDICNASSMLRGIPQHGVGEVQTALADTGCKTAIRFHEIVKLAARYAEAFRDALGR</sequence>
<evidence type="ECO:0000313" key="3">
    <source>
        <dbReference type="Proteomes" id="UP001201812"/>
    </source>
</evidence>
<accession>A0AAD4QVF3</accession>
<protein>
    <submittedName>
        <fullName evidence="2">Uncharacterized protein</fullName>
    </submittedName>
</protein>
<reference evidence="2" key="1">
    <citation type="submission" date="2022-01" db="EMBL/GenBank/DDBJ databases">
        <title>Genome Sequence Resource for Two Populations of Ditylenchus destructor, the Migratory Endoparasitic Phytonematode.</title>
        <authorList>
            <person name="Zhang H."/>
            <person name="Lin R."/>
            <person name="Xie B."/>
        </authorList>
    </citation>
    <scope>NUCLEOTIDE SEQUENCE</scope>
    <source>
        <strain evidence="2">BazhouSP</strain>
    </source>
</reference>
<dbReference type="EMBL" id="JAKKPZ010000854">
    <property type="protein sequence ID" value="KAI1691881.1"/>
    <property type="molecule type" value="Genomic_DNA"/>
</dbReference>
<dbReference type="AlphaFoldDB" id="A0AAD4QVF3"/>
<organism evidence="2 3">
    <name type="scientific">Ditylenchus destructor</name>
    <dbReference type="NCBI Taxonomy" id="166010"/>
    <lineage>
        <taxon>Eukaryota</taxon>
        <taxon>Metazoa</taxon>
        <taxon>Ecdysozoa</taxon>
        <taxon>Nematoda</taxon>
        <taxon>Chromadorea</taxon>
        <taxon>Rhabditida</taxon>
        <taxon>Tylenchina</taxon>
        <taxon>Tylenchomorpha</taxon>
        <taxon>Sphaerularioidea</taxon>
        <taxon>Anguinidae</taxon>
        <taxon>Anguininae</taxon>
        <taxon>Ditylenchus</taxon>
    </lineage>
</organism>
<dbReference type="Proteomes" id="UP001201812">
    <property type="component" value="Unassembled WGS sequence"/>
</dbReference>
<evidence type="ECO:0000313" key="2">
    <source>
        <dbReference type="EMBL" id="KAI1691881.1"/>
    </source>
</evidence>
<gene>
    <name evidence="2" type="ORF">DdX_21579</name>
</gene>
<feature type="region of interest" description="Disordered" evidence="1">
    <location>
        <begin position="83"/>
        <end position="104"/>
    </location>
</feature>
<keyword evidence="3" id="KW-1185">Reference proteome</keyword>